<feature type="region of interest" description="Disordered" evidence="1">
    <location>
        <begin position="182"/>
        <end position="214"/>
    </location>
</feature>
<gene>
    <name evidence="2" type="ORF">OHAE_294</name>
</gene>
<dbReference type="Proteomes" id="UP000246073">
    <property type="component" value="Unassembled WGS sequence"/>
</dbReference>
<accession>A0A2P9HK00</accession>
<proteinExistence type="predicted"/>
<protein>
    <submittedName>
        <fullName evidence="2">Uncharacterized protein</fullName>
    </submittedName>
</protein>
<evidence type="ECO:0000313" key="3">
    <source>
        <dbReference type="Proteomes" id="UP000246073"/>
    </source>
</evidence>
<reference evidence="3" key="1">
    <citation type="submission" date="2017-12" db="EMBL/GenBank/DDBJ databases">
        <authorList>
            <person name="Diaz M."/>
        </authorList>
    </citation>
    <scope>NUCLEOTIDE SEQUENCE [LARGE SCALE GENOMIC DNA]</scope>
    <source>
        <strain evidence="3">FI11154</strain>
    </source>
</reference>
<evidence type="ECO:0000256" key="1">
    <source>
        <dbReference type="SAM" id="MobiDB-lite"/>
    </source>
</evidence>
<dbReference type="AlphaFoldDB" id="A0A2P9HK00"/>
<organism evidence="2 3">
    <name type="scientific">Ochrobactrum soli</name>
    <dbReference type="NCBI Taxonomy" id="2448455"/>
    <lineage>
        <taxon>Bacteria</taxon>
        <taxon>Pseudomonadati</taxon>
        <taxon>Pseudomonadota</taxon>
        <taxon>Alphaproteobacteria</taxon>
        <taxon>Hyphomicrobiales</taxon>
        <taxon>Brucellaceae</taxon>
        <taxon>Brucella/Ochrobactrum group</taxon>
        <taxon>Ochrobactrum</taxon>
    </lineage>
</organism>
<dbReference type="EMBL" id="OOFM01000005">
    <property type="protein sequence ID" value="SPL64427.1"/>
    <property type="molecule type" value="Genomic_DNA"/>
</dbReference>
<name>A0A2P9HK00_9HYPH</name>
<evidence type="ECO:0000313" key="2">
    <source>
        <dbReference type="EMBL" id="SPL64427.1"/>
    </source>
</evidence>
<sequence>MESYLIACHKSTKHAIETVVIRFIRGEIEGQSKDFAPSSAGLSAAIREEMAFIAKQVELAQNRTMIKDSRPVAVKRMNVLERVATERKRMKDENRALLMRFESFDAFNQWVRRNRLPEGSFYLVPTAELYGAPGSSFDFPADRPIEDIKVVQENANAQVDLSVEAARARLDALANGECNDFPDASRSTIYRRPHKEKSPSSSSSYRVRDDEIPW</sequence>